<name>A0ABW0M6Q5_9BURK</name>
<evidence type="ECO:0000313" key="1">
    <source>
        <dbReference type="EMBL" id="MFC5473499.1"/>
    </source>
</evidence>
<reference evidence="2" key="1">
    <citation type="journal article" date="2019" name="Int. J. Syst. Evol. Microbiol.">
        <title>The Global Catalogue of Microorganisms (GCM) 10K type strain sequencing project: providing services to taxonomists for standard genome sequencing and annotation.</title>
        <authorList>
            <consortium name="The Broad Institute Genomics Platform"/>
            <consortium name="The Broad Institute Genome Sequencing Center for Infectious Disease"/>
            <person name="Wu L."/>
            <person name="Ma J."/>
        </authorList>
    </citation>
    <scope>NUCLEOTIDE SEQUENCE [LARGE SCALE GENOMIC DNA]</scope>
    <source>
        <strain evidence="2">JCM 17066</strain>
    </source>
</reference>
<dbReference type="SUPFAM" id="SSF51735">
    <property type="entry name" value="NAD(P)-binding Rossmann-fold domains"/>
    <property type="match status" value="1"/>
</dbReference>
<protein>
    <recommendedName>
        <fullName evidence="3">SDR family oxidoreductase</fullName>
    </recommendedName>
</protein>
<proteinExistence type="predicted"/>
<dbReference type="InterPro" id="IPR036291">
    <property type="entry name" value="NAD(P)-bd_dom_sf"/>
</dbReference>
<evidence type="ECO:0008006" key="3">
    <source>
        <dbReference type="Google" id="ProtNLM"/>
    </source>
</evidence>
<dbReference type="EMBL" id="JBHSMT010000009">
    <property type="protein sequence ID" value="MFC5473499.1"/>
    <property type="molecule type" value="Genomic_DNA"/>
</dbReference>
<dbReference type="Gene3D" id="3.40.50.720">
    <property type="entry name" value="NAD(P)-binding Rossmann-like Domain"/>
    <property type="match status" value="1"/>
</dbReference>
<gene>
    <name evidence="1" type="ORF">ACFPM8_05955</name>
</gene>
<organism evidence="1 2">
    <name type="scientific">Paraherbaspirillum soli</name>
    <dbReference type="NCBI Taxonomy" id="631222"/>
    <lineage>
        <taxon>Bacteria</taxon>
        <taxon>Pseudomonadati</taxon>
        <taxon>Pseudomonadota</taxon>
        <taxon>Betaproteobacteria</taxon>
        <taxon>Burkholderiales</taxon>
        <taxon>Oxalobacteraceae</taxon>
        <taxon>Paraherbaspirillum</taxon>
    </lineage>
</organism>
<dbReference type="Proteomes" id="UP001596045">
    <property type="component" value="Unassembled WGS sequence"/>
</dbReference>
<comment type="caution">
    <text evidence="1">The sequence shown here is derived from an EMBL/GenBank/DDBJ whole genome shotgun (WGS) entry which is preliminary data.</text>
</comment>
<sequence length="236" mass="26191">MTPSETVLILDADTILGRALCDELRSAGYRVIAHTRAEPDLPFASDVIHQIAPLASDRIADWNQAWGPLSHVMIGQREHREMGYRLEDQAEELMVALQEQLSHFLLELQSSAQVLMRNDGGQIWVITQDDSMQHYLSMPAMPIVTRARHAAVKSFAKEVLRLGVRINCATVQLLAEQAEPDAWREARDGLKAFAMKFKPIKAAAVACTLRGWLAQKDLPLAGMVVPLGVGFSENNI</sequence>
<keyword evidence="2" id="KW-1185">Reference proteome</keyword>
<dbReference type="RefSeq" id="WP_378995993.1">
    <property type="nucleotide sequence ID" value="NZ_JBHSMT010000009.1"/>
</dbReference>
<evidence type="ECO:0000313" key="2">
    <source>
        <dbReference type="Proteomes" id="UP001596045"/>
    </source>
</evidence>
<accession>A0ABW0M6Q5</accession>